<organism evidence="3 4">
    <name type="scientific">Prosthecobacter algae</name>
    <dbReference type="NCBI Taxonomy" id="1144682"/>
    <lineage>
        <taxon>Bacteria</taxon>
        <taxon>Pseudomonadati</taxon>
        <taxon>Verrucomicrobiota</taxon>
        <taxon>Verrucomicrobiia</taxon>
        <taxon>Verrucomicrobiales</taxon>
        <taxon>Verrucomicrobiaceae</taxon>
        <taxon>Prosthecobacter</taxon>
    </lineage>
</organism>
<feature type="domain" description="AB hydrolase-1" evidence="2">
    <location>
        <begin position="49"/>
        <end position="287"/>
    </location>
</feature>
<proteinExistence type="predicted"/>
<sequence length="300" mass="32841">MIAMNIPLPLTMLLLWTLTLSGHAEEVAPGQEKKPLFAVTVTGSGRPMILIPGLSCGGNVWDGTVAHFKDRYECHVVTLAGFAGQPAAGREPMLEAVRDALGQYIRDKGLQRPVIVGHSLGAFMAFWLGATFQEEVGPVIAVDGVPFFPALLNPTATPESMREMAKGMRSLYKTQTAGQFEFGLRMTLRGMVTGDADFDRMAESSAKSDTQAVGQALHELMSVDLRPRVSAIRVPVLLVAATAMATPPEQKKQMEENYRTQVAKIPNHHVIFAPKARHFIQLDEPAFLWGEMERFLKAAE</sequence>
<name>A0ABP9PH06_9BACT</name>
<dbReference type="InterPro" id="IPR000073">
    <property type="entry name" value="AB_hydrolase_1"/>
</dbReference>
<protein>
    <submittedName>
        <fullName evidence="3">Alpha/beta hydrolase</fullName>
    </submittedName>
</protein>
<dbReference type="PANTHER" id="PTHR43798">
    <property type="entry name" value="MONOACYLGLYCEROL LIPASE"/>
    <property type="match status" value="1"/>
</dbReference>
<dbReference type="Proteomes" id="UP001499852">
    <property type="component" value="Unassembled WGS sequence"/>
</dbReference>
<feature type="signal peptide" evidence="1">
    <location>
        <begin position="1"/>
        <end position="24"/>
    </location>
</feature>
<accession>A0ABP9PH06</accession>
<dbReference type="SUPFAM" id="SSF53474">
    <property type="entry name" value="alpha/beta-Hydrolases"/>
    <property type="match status" value="1"/>
</dbReference>
<keyword evidence="4" id="KW-1185">Reference proteome</keyword>
<gene>
    <name evidence="3" type="ORF">GCM10023213_35480</name>
</gene>
<comment type="caution">
    <text evidence="3">The sequence shown here is derived from an EMBL/GenBank/DDBJ whole genome shotgun (WGS) entry which is preliminary data.</text>
</comment>
<evidence type="ECO:0000256" key="1">
    <source>
        <dbReference type="SAM" id="SignalP"/>
    </source>
</evidence>
<evidence type="ECO:0000313" key="3">
    <source>
        <dbReference type="EMBL" id="GAA5144779.1"/>
    </source>
</evidence>
<feature type="chain" id="PRO_5046258291" evidence="1">
    <location>
        <begin position="25"/>
        <end position="300"/>
    </location>
</feature>
<dbReference type="InterPro" id="IPR050266">
    <property type="entry name" value="AB_hydrolase_sf"/>
</dbReference>
<dbReference type="EMBL" id="BAABIA010000007">
    <property type="protein sequence ID" value="GAA5144779.1"/>
    <property type="molecule type" value="Genomic_DNA"/>
</dbReference>
<evidence type="ECO:0000259" key="2">
    <source>
        <dbReference type="Pfam" id="PF12697"/>
    </source>
</evidence>
<dbReference type="InterPro" id="IPR029058">
    <property type="entry name" value="AB_hydrolase_fold"/>
</dbReference>
<keyword evidence="1" id="KW-0732">Signal</keyword>
<reference evidence="4" key="1">
    <citation type="journal article" date="2019" name="Int. J. Syst. Evol. Microbiol.">
        <title>The Global Catalogue of Microorganisms (GCM) 10K type strain sequencing project: providing services to taxonomists for standard genome sequencing and annotation.</title>
        <authorList>
            <consortium name="The Broad Institute Genomics Platform"/>
            <consortium name="The Broad Institute Genome Sequencing Center for Infectious Disease"/>
            <person name="Wu L."/>
            <person name="Ma J."/>
        </authorList>
    </citation>
    <scope>NUCLEOTIDE SEQUENCE [LARGE SCALE GENOMIC DNA]</scope>
    <source>
        <strain evidence="4">JCM 18053</strain>
    </source>
</reference>
<keyword evidence="3" id="KW-0378">Hydrolase</keyword>
<dbReference type="GO" id="GO:0016787">
    <property type="term" value="F:hydrolase activity"/>
    <property type="evidence" value="ECO:0007669"/>
    <property type="project" value="UniProtKB-KW"/>
</dbReference>
<dbReference type="Pfam" id="PF12697">
    <property type="entry name" value="Abhydrolase_6"/>
    <property type="match status" value="1"/>
</dbReference>
<evidence type="ECO:0000313" key="4">
    <source>
        <dbReference type="Proteomes" id="UP001499852"/>
    </source>
</evidence>
<dbReference type="Gene3D" id="3.40.50.1820">
    <property type="entry name" value="alpha/beta hydrolase"/>
    <property type="match status" value="1"/>
</dbReference>